<dbReference type="eggNOG" id="COG1657">
    <property type="taxonomic scope" value="Bacteria"/>
</dbReference>
<keyword evidence="2" id="KW-0732">Signal</keyword>
<keyword evidence="1" id="KW-0677">Repeat</keyword>
<dbReference type="CDD" id="cd00688">
    <property type="entry name" value="ISOPREN_C2_like"/>
    <property type="match status" value="1"/>
</dbReference>
<evidence type="ECO:0000313" key="5">
    <source>
        <dbReference type="EMBL" id="AFV10572.1"/>
    </source>
</evidence>
<evidence type="ECO:0000256" key="1">
    <source>
        <dbReference type="ARBA" id="ARBA00022737"/>
    </source>
</evidence>
<dbReference type="KEGG" id="tpz:Tph_c03250"/>
<dbReference type="Gene3D" id="3.30.457.10">
    <property type="entry name" value="Copper amine oxidase-like, N-terminal domain"/>
    <property type="match status" value="2"/>
</dbReference>
<reference evidence="5 6" key="1">
    <citation type="journal article" date="2012" name="BMC Genomics">
        <title>Genome-guided analysis of physiological and morphological traits of the fermentative acetate oxidizer Thermacetogenium phaeum.</title>
        <authorList>
            <person name="Oehler D."/>
            <person name="Poehlein A."/>
            <person name="Leimbach A."/>
            <person name="Muller N."/>
            <person name="Daniel R."/>
            <person name="Gottschalk G."/>
            <person name="Schink B."/>
        </authorList>
    </citation>
    <scope>NUCLEOTIDE SEQUENCE [LARGE SCALE GENOMIC DNA]</scope>
    <source>
        <strain evidence="6">ATCC BAA-254 / DSM 26808 / PB</strain>
    </source>
</reference>
<dbReference type="STRING" id="1089553.Tph_c03250"/>
<dbReference type="EC" id="1.4.3.-" evidence="5"/>
<keyword evidence="5" id="KW-0560">Oxidoreductase</keyword>
<gene>
    <name evidence="5" type="ordered locus">Tph_c03250</name>
</gene>
<dbReference type="EMBL" id="CP003732">
    <property type="protein sequence ID" value="AFV10572.1"/>
    <property type="molecule type" value="Genomic_DNA"/>
</dbReference>
<dbReference type="HOGENOM" id="CLU_602585_0_0_9"/>
<feature type="domain" description="Copper amine oxidase-like N-terminal" evidence="4">
    <location>
        <begin position="359"/>
        <end position="462"/>
    </location>
</feature>
<feature type="signal peptide" evidence="2">
    <location>
        <begin position="1"/>
        <end position="29"/>
    </location>
</feature>
<evidence type="ECO:0000256" key="2">
    <source>
        <dbReference type="SAM" id="SignalP"/>
    </source>
</evidence>
<dbReference type="Pfam" id="PF00432">
    <property type="entry name" value="Prenyltrans"/>
    <property type="match status" value="1"/>
</dbReference>
<dbReference type="InterPro" id="IPR008930">
    <property type="entry name" value="Terpenoid_cyclase/PrenylTrfase"/>
</dbReference>
<protein>
    <submittedName>
        <fullName evidence="5">Copper amine oxidase-like protein</fullName>
        <ecNumber evidence="5">1.4.3.-</ecNumber>
    </submittedName>
</protein>
<dbReference type="RefSeq" id="WP_015049491.1">
    <property type="nucleotide sequence ID" value="NC_018870.1"/>
</dbReference>
<proteinExistence type="predicted"/>
<evidence type="ECO:0000259" key="4">
    <source>
        <dbReference type="Pfam" id="PF07833"/>
    </source>
</evidence>
<sequence length="464" mass="49513">MKTLRKKLISLSLVPVLLLSFALTPLASAAPPSGEIGQAMERATAYLKRQEVSKGGLSPWSYLALAGAGASVNTAAVRNAAELLWQDEMLQSGDTNSWCLLVFTLLAAGADPSNFHGQNLIQQIQRSQLPNGKFPDNLQTGGEDLLNAHVWAVLALTAAGAAVPDRDQAIRWLIERQHPDGSFYWYAPDQKTSDVDSTGMALMALGALGVGKDHPAVQKALAYLEKAQKPNGGFESWGAENPESCSMVIQGLTALGIDPAGHEFTKPGGNPVTAMLRFQLADGSFEHVKGGGANEMATQQALIALADVTSGNTLFERLRAKASAGLTGNTEKTGQELARFTVGNRSYTLSTAGGEIREEMDVAPFINSGRTYVPVRYLAYALGVPEKGIVWDGKSNTVTLTLGSTVVKLTVGEKVLLLNGTVRTMDVAPVNVSGRVFLPARFVANAFGYQVQWLESSREVLITR</sequence>
<dbReference type="SUPFAM" id="SSF55383">
    <property type="entry name" value="Copper amine oxidase, domain N"/>
    <property type="match status" value="2"/>
</dbReference>
<feature type="domain" description="Prenyltransferase alpha-alpha toroid" evidence="3">
    <location>
        <begin position="98"/>
        <end position="235"/>
    </location>
</feature>
<dbReference type="InterPro" id="IPR036582">
    <property type="entry name" value="Mao_N_sf"/>
</dbReference>
<dbReference type="InterPro" id="IPR051588">
    <property type="entry name" value="Cobalamin_Transport"/>
</dbReference>
<name>K4LEP7_THEPS</name>
<dbReference type="InterPro" id="IPR012854">
    <property type="entry name" value="Cu_amine_oxidase-like_N"/>
</dbReference>
<feature type="chain" id="PRO_5003878656" evidence="2">
    <location>
        <begin position="30"/>
        <end position="464"/>
    </location>
</feature>
<evidence type="ECO:0000313" key="6">
    <source>
        <dbReference type="Proteomes" id="UP000000467"/>
    </source>
</evidence>
<dbReference type="SUPFAM" id="SSF48239">
    <property type="entry name" value="Terpenoid cyclases/Protein prenyltransferases"/>
    <property type="match status" value="1"/>
</dbReference>
<evidence type="ECO:0000259" key="3">
    <source>
        <dbReference type="Pfam" id="PF00432"/>
    </source>
</evidence>
<dbReference type="PANTHER" id="PTHR10559:SF18">
    <property type="entry name" value="TRANSCOBALAMIN II"/>
    <property type="match status" value="1"/>
</dbReference>
<dbReference type="PANTHER" id="PTHR10559">
    <property type="entry name" value="TRANSCOBALAMIN-1/GASTRIC INTRINSIC FACTOR"/>
    <property type="match status" value="1"/>
</dbReference>
<dbReference type="Pfam" id="PF07833">
    <property type="entry name" value="Cu_amine_oxidN1"/>
    <property type="match status" value="1"/>
</dbReference>
<dbReference type="InterPro" id="IPR001330">
    <property type="entry name" value="Prenyltrans"/>
</dbReference>
<organism evidence="5 6">
    <name type="scientific">Thermacetogenium phaeum (strain ATCC BAA-254 / DSM 26808 / PB)</name>
    <dbReference type="NCBI Taxonomy" id="1089553"/>
    <lineage>
        <taxon>Bacteria</taxon>
        <taxon>Bacillati</taxon>
        <taxon>Bacillota</taxon>
        <taxon>Clostridia</taxon>
        <taxon>Thermoanaerobacterales</taxon>
        <taxon>Thermoanaerobacteraceae</taxon>
        <taxon>Thermacetogenium</taxon>
    </lineage>
</organism>
<keyword evidence="6" id="KW-1185">Reference proteome</keyword>
<accession>K4LEP7</accession>
<dbReference type="AlphaFoldDB" id="K4LEP7"/>
<dbReference type="Gene3D" id="1.50.10.20">
    <property type="match status" value="2"/>
</dbReference>
<dbReference type="GO" id="GO:0016491">
    <property type="term" value="F:oxidoreductase activity"/>
    <property type="evidence" value="ECO:0007669"/>
    <property type="project" value="UniProtKB-KW"/>
</dbReference>
<dbReference type="Proteomes" id="UP000000467">
    <property type="component" value="Chromosome"/>
</dbReference>